<evidence type="ECO:0000256" key="3">
    <source>
        <dbReference type="ARBA" id="ARBA00022895"/>
    </source>
</evidence>
<evidence type="ECO:0000313" key="7">
    <source>
        <dbReference type="Proteomes" id="UP000467840"/>
    </source>
</evidence>
<dbReference type="AlphaFoldDB" id="A0A6A6M9K9"/>
<dbReference type="InterPro" id="IPR028389">
    <property type="entry name" value="POT1"/>
</dbReference>
<evidence type="ECO:0000313" key="6">
    <source>
        <dbReference type="EMBL" id="KAF2310350.1"/>
    </source>
</evidence>
<dbReference type="EMBL" id="JAAGAX010000006">
    <property type="protein sequence ID" value="KAF2310350.1"/>
    <property type="molecule type" value="Genomic_DNA"/>
</dbReference>
<gene>
    <name evidence="6" type="ORF">GH714_007931</name>
</gene>
<keyword evidence="3" id="KW-0779">Telomere</keyword>
<feature type="domain" description="Telomeric single stranded DNA binding POT1/Cdc13" evidence="5">
    <location>
        <begin position="5"/>
        <end position="130"/>
    </location>
</feature>
<evidence type="ECO:0000256" key="4">
    <source>
        <dbReference type="ARBA" id="ARBA00023125"/>
    </source>
</evidence>
<organism evidence="6 7">
    <name type="scientific">Hevea brasiliensis</name>
    <name type="common">Para rubber tree</name>
    <name type="synonym">Siphonia brasiliensis</name>
    <dbReference type="NCBI Taxonomy" id="3981"/>
    <lineage>
        <taxon>Eukaryota</taxon>
        <taxon>Viridiplantae</taxon>
        <taxon>Streptophyta</taxon>
        <taxon>Embryophyta</taxon>
        <taxon>Tracheophyta</taxon>
        <taxon>Spermatophyta</taxon>
        <taxon>Magnoliopsida</taxon>
        <taxon>eudicotyledons</taxon>
        <taxon>Gunneridae</taxon>
        <taxon>Pentapetalae</taxon>
        <taxon>rosids</taxon>
        <taxon>fabids</taxon>
        <taxon>Malpighiales</taxon>
        <taxon>Euphorbiaceae</taxon>
        <taxon>Crotonoideae</taxon>
        <taxon>Micrandreae</taxon>
        <taxon>Hevea</taxon>
    </lineage>
</organism>
<dbReference type="GO" id="GO:0000783">
    <property type="term" value="C:nuclear telomere cap complex"/>
    <property type="evidence" value="ECO:0007669"/>
    <property type="project" value="TreeGrafter"/>
</dbReference>
<dbReference type="SMART" id="SM00976">
    <property type="entry name" value="Telo_bind"/>
    <property type="match status" value="1"/>
</dbReference>
<protein>
    <recommendedName>
        <fullName evidence="5">Telomeric single stranded DNA binding POT1/Cdc13 domain-containing protein</fullName>
    </recommendedName>
</protein>
<evidence type="ECO:0000256" key="2">
    <source>
        <dbReference type="ARBA" id="ARBA00022454"/>
    </source>
</evidence>
<dbReference type="Pfam" id="PF25507">
    <property type="entry name" value="OB_POT1A"/>
    <property type="match status" value="1"/>
</dbReference>
<dbReference type="GO" id="GO:0032210">
    <property type="term" value="P:regulation of telomere maintenance via telomerase"/>
    <property type="evidence" value="ECO:0007669"/>
    <property type="project" value="TreeGrafter"/>
</dbReference>
<comment type="subcellular location">
    <subcellularLocation>
        <location evidence="1">Chromosome</location>
        <location evidence="1">Telomere</location>
    </subcellularLocation>
</comment>
<dbReference type="GO" id="GO:0098505">
    <property type="term" value="F:G-rich strand telomeric DNA binding"/>
    <property type="evidence" value="ECO:0007669"/>
    <property type="project" value="TreeGrafter"/>
</dbReference>
<evidence type="ECO:0000259" key="5">
    <source>
        <dbReference type="SMART" id="SM00976"/>
    </source>
</evidence>
<proteinExistence type="predicted"/>
<dbReference type="Pfam" id="PF02765">
    <property type="entry name" value="POT1"/>
    <property type="match status" value="1"/>
</dbReference>
<evidence type="ECO:0000256" key="1">
    <source>
        <dbReference type="ARBA" id="ARBA00004574"/>
    </source>
</evidence>
<sequence length="367" mass="41872">MPIEGDLAAFERGLVLSTGIFAMTVSSHYVSTLKIVDESQQSPEFSVNIFTEKVQHLPVVKSHSDLVVLHNVMIKKHDGEVNAVFSKNFSSFALFDGKNSNDLSCYQALRSFSLSWREMNCIKNLRNWWPSARIDSGKSEYLVSVKDISSDTYFDLVCKRPMDSLCVGWSDAPLLSLDGKLKDEEKNPLPLQVESFALDQDTLSKFYRVGTILRVMADKSHENLGLQFHGVGKWVRIRNVGAKVLSGMWYGALNSFSRVRLLADDDIIVVECKRKFQERRLELGRLPLWSIDDDLTVTDYNEMDNIQFVSLMDILSYEKDDSIFCCVVRVMAIHPFQAEDLHSSAARGEHEMRLTLETQQQEFMPIY</sequence>
<name>A0A6A6M9K9_HEVBR</name>
<reference evidence="6 7" key="1">
    <citation type="journal article" date="2020" name="Mol. Plant">
        <title>The Chromosome-Based Rubber Tree Genome Provides New Insights into Spurge Genome Evolution and Rubber Biosynthesis.</title>
        <authorList>
            <person name="Liu J."/>
            <person name="Shi C."/>
            <person name="Shi C.C."/>
            <person name="Li W."/>
            <person name="Zhang Q.J."/>
            <person name="Zhang Y."/>
            <person name="Li K."/>
            <person name="Lu H.F."/>
            <person name="Shi C."/>
            <person name="Zhu S.T."/>
            <person name="Xiao Z.Y."/>
            <person name="Nan H."/>
            <person name="Yue Y."/>
            <person name="Zhu X.G."/>
            <person name="Wu Y."/>
            <person name="Hong X.N."/>
            <person name="Fan G.Y."/>
            <person name="Tong Y."/>
            <person name="Zhang D."/>
            <person name="Mao C.L."/>
            <person name="Liu Y.L."/>
            <person name="Hao S.J."/>
            <person name="Liu W.Q."/>
            <person name="Lv M.Q."/>
            <person name="Zhang H.B."/>
            <person name="Liu Y."/>
            <person name="Hu-Tang G.R."/>
            <person name="Wang J.P."/>
            <person name="Wang J.H."/>
            <person name="Sun Y.H."/>
            <person name="Ni S.B."/>
            <person name="Chen W.B."/>
            <person name="Zhang X.C."/>
            <person name="Jiao Y.N."/>
            <person name="Eichler E.E."/>
            <person name="Li G.H."/>
            <person name="Liu X."/>
            <person name="Gao L.Z."/>
        </authorList>
    </citation>
    <scope>NUCLEOTIDE SEQUENCE [LARGE SCALE GENOMIC DNA]</scope>
    <source>
        <strain evidence="7">cv. GT1</strain>
        <tissue evidence="6">Leaf</tissue>
    </source>
</reference>
<dbReference type="PANTHER" id="PTHR14513">
    <property type="entry name" value="PROTECTION OF TELOMERES 1"/>
    <property type="match status" value="1"/>
</dbReference>
<dbReference type="PANTHER" id="PTHR14513:SF4">
    <property type="entry name" value="PROTECTION OF TELOMERES PROTEIN 1"/>
    <property type="match status" value="1"/>
</dbReference>
<dbReference type="InterPro" id="IPR011564">
    <property type="entry name" value="Telomer_end-bd_POT1/Cdc13"/>
</dbReference>
<dbReference type="SUPFAM" id="SSF50249">
    <property type="entry name" value="Nucleic acid-binding proteins"/>
    <property type="match status" value="1"/>
</dbReference>
<dbReference type="Gene3D" id="2.40.50.140">
    <property type="entry name" value="Nucleic acid-binding proteins"/>
    <property type="match status" value="1"/>
</dbReference>
<dbReference type="InterPro" id="IPR057620">
    <property type="entry name" value="POT1A/B-like_OB"/>
</dbReference>
<dbReference type="GO" id="GO:0010521">
    <property type="term" value="F:telomerase inhibitor activity"/>
    <property type="evidence" value="ECO:0007669"/>
    <property type="project" value="TreeGrafter"/>
</dbReference>
<dbReference type="GO" id="GO:0016233">
    <property type="term" value="P:telomere capping"/>
    <property type="evidence" value="ECO:0007669"/>
    <property type="project" value="TreeGrafter"/>
</dbReference>
<comment type="caution">
    <text evidence="6">The sequence shown here is derived from an EMBL/GenBank/DDBJ whole genome shotgun (WGS) entry which is preliminary data.</text>
</comment>
<keyword evidence="4" id="KW-0238">DNA-binding</keyword>
<keyword evidence="2" id="KW-0158">Chromosome</keyword>
<keyword evidence="7" id="KW-1185">Reference proteome</keyword>
<accession>A0A6A6M9K9</accession>
<dbReference type="Proteomes" id="UP000467840">
    <property type="component" value="Chromosome 14"/>
</dbReference>
<dbReference type="InterPro" id="IPR012340">
    <property type="entry name" value="NA-bd_OB-fold"/>
</dbReference>